<dbReference type="GO" id="GO:0005813">
    <property type="term" value="C:centrosome"/>
    <property type="evidence" value="ECO:0007669"/>
    <property type="project" value="UniProtKB-SubCell"/>
</dbReference>
<evidence type="ECO:0000256" key="6">
    <source>
        <dbReference type="ARBA" id="ARBA00022527"/>
    </source>
</evidence>
<sequence>MKRKEVDRKMRPKTFPSGSTAYQGNSRQMMQEIRESLRNLQRQNQNDASSSRNEPYKATGPAQDAQQQQGSSRGARFGAQHQEKLQKIAASLLPFEMGSGAGGVGGGRASAAGDGVNKQMLQQLVQEAGIDEEMARRALKLTNSKSIQAALELMGKMAYQDGTRAEQIATTKKVITQGGVNRSGQSVNRNPSFQGSKESLVNIPPRTSPTFVTGMRSDSPLQGEVSALSQGVPPRGQTPPPRGQTPPPRGQTPPPGNFRPVQQLGYSPGHVQQMIKRMSPVPQNGRGPLLAPQAQDTQRTSPIPAWAALGGTGSSSSSQNSAGPGRYSMTPPPSSTVVQPARQSPAASQLVRGQSCEDISHLSSYKITQKEQAVSILTRALGSRAAMGALYKSPSTDLLSSKPVITQTTAQRRGSVSSSHSNSSVFSSNSESYSTSAQANNNSLALHQNHLSPFSSSSSHTDSSQMNFSSGQSTPSQPVTSKDPPSYDTAMTYLQLAHSSRQGGTSPNPYKSHKVADQNMPLSVNVDPSPVHYPPNPSALPPPPPYPHSAASQLPVSTTKMTNPVVLHSAKSKEVQKPVLQTAHAPVHPPLTNQPKTVAISPSIETASTANTTSPSSSPPETRSSTPSSLTSTTSPSEDNYPPPPPYRPPQTVEVRASPRSDTTQEGDESDIQLQSSPKPERRRRFKGRDPERRGSKIKNFSPQAFKFFMEQHVENVLKSHQQRVHRRVQLENEMSKVGLSEEAQSQMRKMLCQKESNYIRLKRAKLDKSMFVKIKTLGVGAFGEVALARKVDTQTLHAMKTLRKSDVLKRNQVAHVKAERDILSEADNEWVVRLYYSFQDDENLYFVMDYIPGGDLMSLLIKKGIFEQGLAQFYTAELVCAIESVHKMGFIHRDIKPDNILIDKDGHIKLTDFGLCTGFRWTHDSKYYQPKDGHIRQDSMEPPEGWSLENCQCSYKGLKPLERRQARQHQRCQAHSLVGTPNYIAPEVLLRRGYTQLCDWWSVGVILYEMLVGQPPFLATTPAETQMKVINWDHYLTIPRQARLSPAASDIILKFCCDAENRLGKKGVQEIKAHPFFNHIPWEKGLRKTKAPYAPSIRYPTDTSNFDPVDPERVRSSDSEEPERVDATSPSNGMLPEHAFYEFTFRRFFDEGGPSAPEPYSDADSTEDGAEGSQESSSEATAEDGTGAVLQKHEPVFV</sequence>
<evidence type="ECO:0000256" key="14">
    <source>
        <dbReference type="ARBA" id="ARBA00023212"/>
    </source>
</evidence>
<feature type="region of interest" description="Disordered" evidence="17">
    <location>
        <begin position="1153"/>
        <end position="1199"/>
    </location>
</feature>
<dbReference type="GeneID" id="109469233"/>
<dbReference type="FunFam" id="3.30.200.20:FF:000391">
    <property type="entry name" value="Large tumor suppressor kinase 1"/>
    <property type="match status" value="1"/>
</dbReference>
<feature type="region of interest" description="Disordered" evidence="17">
    <location>
        <begin position="525"/>
        <end position="552"/>
    </location>
</feature>
<evidence type="ECO:0000259" key="18">
    <source>
        <dbReference type="PROSITE" id="PS50011"/>
    </source>
</evidence>
<evidence type="ECO:0000256" key="3">
    <source>
        <dbReference type="ARBA" id="ARBA00009903"/>
    </source>
</evidence>
<keyword evidence="7" id="KW-0597">Phosphoprotein</keyword>
<dbReference type="KEGG" id="bbel:109469233"/>
<comment type="catalytic activity">
    <reaction evidence="16">
        <text>L-seryl-[protein] + ATP = O-phospho-L-seryl-[protein] + ADP + H(+)</text>
        <dbReference type="Rhea" id="RHEA:17989"/>
        <dbReference type="Rhea" id="RHEA-COMP:9863"/>
        <dbReference type="Rhea" id="RHEA-COMP:11604"/>
        <dbReference type="ChEBI" id="CHEBI:15378"/>
        <dbReference type="ChEBI" id="CHEBI:29999"/>
        <dbReference type="ChEBI" id="CHEBI:30616"/>
        <dbReference type="ChEBI" id="CHEBI:83421"/>
        <dbReference type="ChEBI" id="CHEBI:456216"/>
        <dbReference type="EC" id="2.7.11.1"/>
    </reaction>
</comment>
<organism evidence="20 21">
    <name type="scientific">Branchiostoma belcheri</name>
    <name type="common">Amphioxus</name>
    <dbReference type="NCBI Taxonomy" id="7741"/>
    <lineage>
        <taxon>Eukaryota</taxon>
        <taxon>Metazoa</taxon>
        <taxon>Chordata</taxon>
        <taxon>Cephalochordata</taxon>
        <taxon>Leptocardii</taxon>
        <taxon>Amphioxiformes</taxon>
        <taxon>Branchiostomatidae</taxon>
        <taxon>Branchiostoma</taxon>
    </lineage>
</organism>
<keyword evidence="11" id="KW-0418">Kinase</keyword>
<feature type="compositionally biased region" description="Low complexity" evidence="17">
    <location>
        <begin position="415"/>
        <end position="436"/>
    </location>
</feature>
<dbReference type="SUPFAM" id="SSF46934">
    <property type="entry name" value="UBA-like"/>
    <property type="match status" value="1"/>
</dbReference>
<keyword evidence="12" id="KW-0067">ATP-binding</keyword>
<dbReference type="CDD" id="cd21778">
    <property type="entry name" value="MobB_LATS1"/>
    <property type="match status" value="1"/>
</dbReference>
<reference evidence="21" key="1">
    <citation type="submission" date="2025-08" db="UniProtKB">
        <authorList>
            <consortium name="RefSeq"/>
        </authorList>
    </citation>
    <scope>IDENTIFICATION</scope>
    <source>
        <tissue evidence="21">Gonad</tissue>
    </source>
</reference>
<dbReference type="InterPro" id="IPR049761">
    <property type="entry name" value="LATS1-like_MobB"/>
</dbReference>
<feature type="domain" description="Protein kinase" evidence="18">
    <location>
        <begin position="772"/>
        <end position="1078"/>
    </location>
</feature>
<comment type="catalytic activity">
    <reaction evidence="15">
        <text>L-threonyl-[protein] + ATP = O-phospho-L-threonyl-[protein] + ADP + H(+)</text>
        <dbReference type="Rhea" id="RHEA:46608"/>
        <dbReference type="Rhea" id="RHEA-COMP:11060"/>
        <dbReference type="Rhea" id="RHEA-COMP:11605"/>
        <dbReference type="ChEBI" id="CHEBI:15378"/>
        <dbReference type="ChEBI" id="CHEBI:30013"/>
        <dbReference type="ChEBI" id="CHEBI:30616"/>
        <dbReference type="ChEBI" id="CHEBI:61977"/>
        <dbReference type="ChEBI" id="CHEBI:456216"/>
        <dbReference type="EC" id="2.7.11.1"/>
    </reaction>
</comment>
<evidence type="ECO:0000259" key="19">
    <source>
        <dbReference type="PROSITE" id="PS51285"/>
    </source>
</evidence>
<feature type="region of interest" description="Disordered" evidence="17">
    <location>
        <begin position="177"/>
        <end position="352"/>
    </location>
</feature>
<dbReference type="InterPro" id="IPR000961">
    <property type="entry name" value="AGC-kinase_C"/>
</dbReference>
<evidence type="ECO:0000256" key="12">
    <source>
        <dbReference type="ARBA" id="ARBA00022840"/>
    </source>
</evidence>
<feature type="compositionally biased region" description="Polar residues" evidence="17">
    <location>
        <begin position="335"/>
        <end position="347"/>
    </location>
</feature>
<feature type="compositionally biased region" description="Polar residues" evidence="17">
    <location>
        <begin position="38"/>
        <end position="53"/>
    </location>
</feature>
<keyword evidence="6" id="KW-0723">Serine/threonine-protein kinase</keyword>
<dbReference type="PROSITE" id="PS00108">
    <property type="entry name" value="PROTEIN_KINASE_ST"/>
    <property type="match status" value="1"/>
</dbReference>
<evidence type="ECO:0000256" key="10">
    <source>
        <dbReference type="ARBA" id="ARBA00022741"/>
    </source>
</evidence>
<dbReference type="GO" id="GO:0004674">
    <property type="term" value="F:protein serine/threonine kinase activity"/>
    <property type="evidence" value="ECO:0007669"/>
    <property type="project" value="UniProtKB-KW"/>
</dbReference>
<protein>
    <recommendedName>
        <fullName evidence="4">non-specific serine/threonine protein kinase</fullName>
        <ecNumber evidence="4">2.7.11.1</ecNumber>
    </recommendedName>
</protein>
<accession>A0A6P4YNK5</accession>
<evidence type="ECO:0000313" key="20">
    <source>
        <dbReference type="Proteomes" id="UP000515135"/>
    </source>
</evidence>
<dbReference type="Proteomes" id="UP000515135">
    <property type="component" value="Unplaced"/>
</dbReference>
<dbReference type="GO" id="GO:0071944">
    <property type="term" value="C:cell periphery"/>
    <property type="evidence" value="ECO:0007669"/>
    <property type="project" value="UniProtKB-ARBA"/>
</dbReference>
<keyword evidence="14" id="KW-0206">Cytoskeleton</keyword>
<dbReference type="GO" id="GO:0035329">
    <property type="term" value="P:hippo signaling"/>
    <property type="evidence" value="ECO:0007669"/>
    <property type="project" value="UniProtKB-ARBA"/>
</dbReference>
<dbReference type="FunFam" id="1.10.510.10:FF:000199">
    <property type="entry name" value="Non-specific serine/threonine protein kinase"/>
    <property type="match status" value="1"/>
</dbReference>
<comment type="cofactor">
    <cofactor evidence="1">
        <name>Mg(2+)</name>
        <dbReference type="ChEBI" id="CHEBI:18420"/>
    </cofactor>
</comment>
<feature type="compositionally biased region" description="Low complexity" evidence="17">
    <location>
        <begin position="305"/>
        <end position="325"/>
    </location>
</feature>
<dbReference type="SMART" id="SM00133">
    <property type="entry name" value="S_TK_X"/>
    <property type="match status" value="1"/>
</dbReference>
<feature type="domain" description="AGC-kinase C-terminal" evidence="19">
    <location>
        <begin position="1079"/>
        <end position="1156"/>
    </location>
</feature>
<dbReference type="AlphaFoldDB" id="A0A6P4YNK5"/>
<name>A0A6P4YNK5_BRABE</name>
<feature type="compositionally biased region" description="Polar residues" evidence="17">
    <location>
        <begin position="393"/>
        <end position="414"/>
    </location>
</feature>
<dbReference type="InterPro" id="IPR050839">
    <property type="entry name" value="Rho-assoc_Ser/Thr_Kinase"/>
</dbReference>
<keyword evidence="20" id="KW-1185">Reference proteome</keyword>
<keyword evidence="10" id="KW-0547">Nucleotide-binding</keyword>
<feature type="region of interest" description="Disordered" evidence="17">
    <location>
        <begin position="607"/>
        <end position="701"/>
    </location>
</feature>
<gene>
    <name evidence="21" type="primary">LOC109469233</name>
</gene>
<keyword evidence="8" id="KW-0808">Transferase</keyword>
<dbReference type="OrthoDB" id="3638488at2759"/>
<dbReference type="GO" id="GO:0045177">
    <property type="term" value="C:apical part of cell"/>
    <property type="evidence" value="ECO:0007669"/>
    <property type="project" value="UniProtKB-ARBA"/>
</dbReference>
<comment type="similarity">
    <text evidence="3">Belongs to the protein kinase superfamily. AGC Ser/Thr protein kinase family.</text>
</comment>
<dbReference type="InterPro" id="IPR000719">
    <property type="entry name" value="Prot_kinase_dom"/>
</dbReference>
<dbReference type="CDD" id="cd05598">
    <property type="entry name" value="STKc_LATS"/>
    <property type="match status" value="1"/>
</dbReference>
<dbReference type="InterPro" id="IPR008271">
    <property type="entry name" value="Ser/Thr_kinase_AS"/>
</dbReference>
<dbReference type="GO" id="GO:0042308">
    <property type="term" value="P:negative regulation of protein import into nucleus"/>
    <property type="evidence" value="ECO:0007669"/>
    <property type="project" value="UniProtKB-ARBA"/>
</dbReference>
<dbReference type="Gene3D" id="3.30.200.20">
    <property type="entry name" value="Phosphorylase Kinase, domain 1"/>
    <property type="match status" value="1"/>
</dbReference>
<evidence type="ECO:0000256" key="1">
    <source>
        <dbReference type="ARBA" id="ARBA00001946"/>
    </source>
</evidence>
<feature type="compositionally biased region" description="Pro residues" evidence="17">
    <location>
        <begin position="236"/>
        <end position="257"/>
    </location>
</feature>
<evidence type="ECO:0000256" key="4">
    <source>
        <dbReference type="ARBA" id="ARBA00012513"/>
    </source>
</evidence>
<keyword evidence="9" id="KW-0479">Metal-binding</keyword>
<dbReference type="PANTHER" id="PTHR22988:SF76">
    <property type="entry name" value="CHROMOSOME UNDETERMINED SCAFFOLD_135, WHOLE GENOME SHOTGUN SEQUENCE"/>
    <property type="match status" value="1"/>
</dbReference>
<evidence type="ECO:0000256" key="5">
    <source>
        <dbReference type="ARBA" id="ARBA00022490"/>
    </source>
</evidence>
<feature type="compositionally biased region" description="Low complexity" evidence="17">
    <location>
        <begin position="1172"/>
        <end position="1185"/>
    </location>
</feature>
<dbReference type="GO" id="GO:0005524">
    <property type="term" value="F:ATP binding"/>
    <property type="evidence" value="ECO:0007669"/>
    <property type="project" value="UniProtKB-KW"/>
</dbReference>
<feature type="region of interest" description="Disordered" evidence="17">
    <location>
        <begin position="392"/>
        <end position="487"/>
    </location>
</feature>
<feature type="compositionally biased region" description="Pro residues" evidence="17">
    <location>
        <begin position="531"/>
        <end position="547"/>
    </location>
</feature>
<feature type="compositionally biased region" description="Low complexity" evidence="17">
    <location>
        <begin position="607"/>
        <end position="637"/>
    </location>
</feature>
<dbReference type="SMART" id="SM00220">
    <property type="entry name" value="S_TKc"/>
    <property type="match status" value="1"/>
</dbReference>
<dbReference type="GO" id="GO:0009653">
    <property type="term" value="P:anatomical structure morphogenesis"/>
    <property type="evidence" value="ECO:0007669"/>
    <property type="project" value="UniProtKB-ARBA"/>
</dbReference>
<evidence type="ECO:0000256" key="11">
    <source>
        <dbReference type="ARBA" id="ARBA00022777"/>
    </source>
</evidence>
<dbReference type="GO" id="GO:0046872">
    <property type="term" value="F:metal ion binding"/>
    <property type="evidence" value="ECO:0007669"/>
    <property type="project" value="UniProtKB-KW"/>
</dbReference>
<dbReference type="GO" id="GO:0048731">
    <property type="term" value="P:system development"/>
    <property type="evidence" value="ECO:0007669"/>
    <property type="project" value="UniProtKB-ARBA"/>
</dbReference>
<evidence type="ECO:0000256" key="9">
    <source>
        <dbReference type="ARBA" id="ARBA00022723"/>
    </source>
</evidence>
<feature type="region of interest" description="Disordered" evidence="17">
    <location>
        <begin position="1094"/>
        <end position="1136"/>
    </location>
</feature>
<dbReference type="FunFam" id="1.10.510.10:FF:000086">
    <property type="entry name" value="Non-specific serine/threonine protein kinase"/>
    <property type="match status" value="1"/>
</dbReference>
<dbReference type="GO" id="GO:0005737">
    <property type="term" value="C:cytoplasm"/>
    <property type="evidence" value="ECO:0007669"/>
    <property type="project" value="UniProtKB-ARBA"/>
</dbReference>
<dbReference type="GO" id="GO:0009966">
    <property type="term" value="P:regulation of signal transduction"/>
    <property type="evidence" value="ECO:0007669"/>
    <property type="project" value="UniProtKB-ARBA"/>
</dbReference>
<dbReference type="SUPFAM" id="SSF56112">
    <property type="entry name" value="Protein kinase-like (PK-like)"/>
    <property type="match status" value="1"/>
</dbReference>
<evidence type="ECO:0000256" key="13">
    <source>
        <dbReference type="ARBA" id="ARBA00022842"/>
    </source>
</evidence>
<evidence type="ECO:0000256" key="16">
    <source>
        <dbReference type="ARBA" id="ARBA00048679"/>
    </source>
</evidence>
<dbReference type="InterPro" id="IPR011009">
    <property type="entry name" value="Kinase-like_dom_sf"/>
</dbReference>
<evidence type="ECO:0000256" key="2">
    <source>
        <dbReference type="ARBA" id="ARBA00004300"/>
    </source>
</evidence>
<dbReference type="Gene3D" id="1.10.510.10">
    <property type="entry name" value="Transferase(Phosphotransferase) domain 1"/>
    <property type="match status" value="2"/>
</dbReference>
<evidence type="ECO:0000313" key="21">
    <source>
        <dbReference type="RefSeq" id="XP_019623254.1"/>
    </source>
</evidence>
<feature type="compositionally biased region" description="Polar residues" evidence="17">
    <location>
        <begin position="465"/>
        <end position="480"/>
    </location>
</feature>
<evidence type="ECO:0000256" key="17">
    <source>
        <dbReference type="SAM" id="MobiDB-lite"/>
    </source>
</evidence>
<keyword evidence="5" id="KW-0963">Cytoplasm</keyword>
<feature type="compositionally biased region" description="Polar residues" evidence="17">
    <location>
        <begin position="437"/>
        <end position="451"/>
    </location>
</feature>
<proteinExistence type="inferred from homology"/>
<feature type="compositionally biased region" description="Basic and acidic residues" evidence="17">
    <location>
        <begin position="1111"/>
        <end position="1127"/>
    </location>
</feature>
<evidence type="ECO:0000256" key="7">
    <source>
        <dbReference type="ARBA" id="ARBA00022553"/>
    </source>
</evidence>
<dbReference type="Pfam" id="PF00069">
    <property type="entry name" value="Pkinase"/>
    <property type="match status" value="2"/>
</dbReference>
<dbReference type="EC" id="2.7.11.1" evidence="4"/>
<feature type="region of interest" description="Disordered" evidence="17">
    <location>
        <begin position="1"/>
        <end position="83"/>
    </location>
</feature>
<dbReference type="PANTHER" id="PTHR22988">
    <property type="entry name" value="MYOTONIC DYSTROPHY S/T KINASE-RELATED"/>
    <property type="match status" value="1"/>
</dbReference>
<evidence type="ECO:0000256" key="8">
    <source>
        <dbReference type="ARBA" id="ARBA00022679"/>
    </source>
</evidence>
<keyword evidence="13" id="KW-0460">Magnesium</keyword>
<feature type="compositionally biased region" description="Polar residues" evidence="17">
    <location>
        <begin position="177"/>
        <end position="199"/>
    </location>
</feature>
<dbReference type="InterPro" id="IPR009060">
    <property type="entry name" value="UBA-like_sf"/>
</dbReference>
<evidence type="ECO:0000256" key="15">
    <source>
        <dbReference type="ARBA" id="ARBA00047899"/>
    </source>
</evidence>
<dbReference type="RefSeq" id="XP_019623254.1">
    <property type="nucleotide sequence ID" value="XM_019767695.1"/>
</dbReference>
<dbReference type="PROSITE" id="PS50011">
    <property type="entry name" value="PROTEIN_KINASE_DOM"/>
    <property type="match status" value="1"/>
</dbReference>
<feature type="compositionally biased region" description="Low complexity" evidence="17">
    <location>
        <begin position="452"/>
        <end position="464"/>
    </location>
</feature>
<comment type="subcellular location">
    <subcellularLocation>
        <location evidence="2">Cytoplasm</location>
        <location evidence="2">Cytoskeleton</location>
        <location evidence="2">Microtubule organizing center</location>
        <location evidence="2">Centrosome</location>
    </subcellularLocation>
</comment>
<feature type="compositionally biased region" description="Polar residues" evidence="17">
    <location>
        <begin position="16"/>
        <end position="29"/>
    </location>
</feature>
<dbReference type="PROSITE" id="PS51285">
    <property type="entry name" value="AGC_KINASE_CTER"/>
    <property type="match status" value="1"/>
</dbReference>